<feature type="transmembrane region" description="Helical" evidence="2">
    <location>
        <begin position="65"/>
        <end position="82"/>
    </location>
</feature>
<feature type="transmembrane region" description="Helical" evidence="2">
    <location>
        <begin position="153"/>
        <end position="174"/>
    </location>
</feature>
<name>A0A6C0DV01_9ZZZZ</name>
<feature type="transmembrane region" description="Helical" evidence="2">
    <location>
        <begin position="126"/>
        <end position="146"/>
    </location>
</feature>
<sequence>MSSGVSQIEYWLGTNKNAGTNNQNSNGKEGGNEAIYLSYDVFMALAVIGGFFALDHLYLRSPLTFLAKIVINLLFFGVWWIWDALQAVFNDDVIKVFGLGVPSLGPKGIAAGVLANDVPDKKHMRFFIYAIALMFTGIFGVDSFLLGDKTSGFIRLISLITLIFSPIALGWWLYKLFKFFFDTKSVTNGNYEYFGAPSPPIPPSVAEKLKSSIPILGSIIDPLVRVKDAAVGAVENVGEFAEGVITNPGVVIDGVLRGPVQRIASFAGPVIEPVIKPVTNTVQMGLQTVDDIAGTARESLALGRNALDKGASLAQGVISTAGDVAKAASAALSVAPAIAGLSSGLTPEAISAAKTALTAQAGGGSASNVLPFVLMGTLALIAVSGFILTYRRSRQNEQPRKDDSPPEPGVLRESDKKESS</sequence>
<evidence type="ECO:0000256" key="2">
    <source>
        <dbReference type="SAM" id="Phobius"/>
    </source>
</evidence>
<dbReference type="AlphaFoldDB" id="A0A6C0DV01"/>
<protein>
    <recommendedName>
        <fullName evidence="4">TM2 domain-containing protein</fullName>
    </recommendedName>
</protein>
<dbReference type="EMBL" id="MN739677">
    <property type="protein sequence ID" value="QHT20093.1"/>
    <property type="molecule type" value="Genomic_DNA"/>
</dbReference>
<feature type="transmembrane region" description="Helical" evidence="2">
    <location>
        <begin position="369"/>
        <end position="390"/>
    </location>
</feature>
<proteinExistence type="predicted"/>
<evidence type="ECO:0000256" key="1">
    <source>
        <dbReference type="SAM" id="MobiDB-lite"/>
    </source>
</evidence>
<organism evidence="3">
    <name type="scientific">viral metagenome</name>
    <dbReference type="NCBI Taxonomy" id="1070528"/>
    <lineage>
        <taxon>unclassified sequences</taxon>
        <taxon>metagenomes</taxon>
        <taxon>organismal metagenomes</taxon>
    </lineage>
</organism>
<reference evidence="3" key="1">
    <citation type="journal article" date="2020" name="Nature">
        <title>Giant virus diversity and host interactions through global metagenomics.</title>
        <authorList>
            <person name="Schulz F."/>
            <person name="Roux S."/>
            <person name="Paez-Espino D."/>
            <person name="Jungbluth S."/>
            <person name="Walsh D.A."/>
            <person name="Denef V.J."/>
            <person name="McMahon K.D."/>
            <person name="Konstantinidis K.T."/>
            <person name="Eloe-Fadrosh E.A."/>
            <person name="Kyrpides N.C."/>
            <person name="Woyke T."/>
        </authorList>
    </citation>
    <scope>NUCLEOTIDE SEQUENCE</scope>
    <source>
        <strain evidence="3">GVMAG-M-3300023174-60</strain>
    </source>
</reference>
<feature type="compositionally biased region" description="Basic and acidic residues" evidence="1">
    <location>
        <begin position="394"/>
        <end position="420"/>
    </location>
</feature>
<accession>A0A6C0DV01</accession>
<evidence type="ECO:0008006" key="4">
    <source>
        <dbReference type="Google" id="ProtNLM"/>
    </source>
</evidence>
<feature type="transmembrane region" description="Helical" evidence="2">
    <location>
        <begin position="34"/>
        <end position="53"/>
    </location>
</feature>
<keyword evidence="2" id="KW-1133">Transmembrane helix</keyword>
<keyword evidence="2" id="KW-0472">Membrane</keyword>
<keyword evidence="2" id="KW-0812">Transmembrane</keyword>
<evidence type="ECO:0000313" key="3">
    <source>
        <dbReference type="EMBL" id="QHT20093.1"/>
    </source>
</evidence>
<feature type="region of interest" description="Disordered" evidence="1">
    <location>
        <begin position="393"/>
        <end position="420"/>
    </location>
</feature>